<gene>
    <name evidence="2" type="ORF">PSTG_10221</name>
</gene>
<reference evidence="3" key="1">
    <citation type="submission" date="2014-03" db="EMBL/GenBank/DDBJ databases">
        <title>The Genome Sequence of Puccinia striiformis f. sp. tritici PST-78.</title>
        <authorList>
            <consortium name="The Broad Institute Genome Sequencing Platform"/>
            <person name="Cuomo C."/>
            <person name="Hulbert S."/>
            <person name="Chen X."/>
            <person name="Walker B."/>
            <person name="Young S.K."/>
            <person name="Zeng Q."/>
            <person name="Gargeya S."/>
            <person name="Fitzgerald M."/>
            <person name="Haas B."/>
            <person name="Abouelleil A."/>
            <person name="Alvarado L."/>
            <person name="Arachchi H.M."/>
            <person name="Berlin A.M."/>
            <person name="Chapman S.B."/>
            <person name="Goldberg J."/>
            <person name="Griggs A."/>
            <person name="Gujja S."/>
            <person name="Hansen M."/>
            <person name="Howarth C."/>
            <person name="Imamovic A."/>
            <person name="Larimer J."/>
            <person name="McCowan C."/>
            <person name="Montmayeur A."/>
            <person name="Murphy C."/>
            <person name="Neiman D."/>
            <person name="Pearson M."/>
            <person name="Priest M."/>
            <person name="Roberts A."/>
            <person name="Saif S."/>
            <person name="Shea T."/>
            <person name="Sisk P."/>
            <person name="Sykes S."/>
            <person name="Wortman J."/>
            <person name="Nusbaum C."/>
            <person name="Birren B."/>
        </authorList>
    </citation>
    <scope>NUCLEOTIDE SEQUENCE [LARGE SCALE GENOMIC DNA]</scope>
    <source>
        <strain evidence="3">race PST-78</strain>
    </source>
</reference>
<keyword evidence="3" id="KW-1185">Reference proteome</keyword>
<name>A0A0L0VC25_9BASI</name>
<organism evidence="2 3">
    <name type="scientific">Puccinia striiformis f. sp. tritici PST-78</name>
    <dbReference type="NCBI Taxonomy" id="1165861"/>
    <lineage>
        <taxon>Eukaryota</taxon>
        <taxon>Fungi</taxon>
        <taxon>Dikarya</taxon>
        <taxon>Basidiomycota</taxon>
        <taxon>Pucciniomycotina</taxon>
        <taxon>Pucciniomycetes</taxon>
        <taxon>Pucciniales</taxon>
        <taxon>Pucciniaceae</taxon>
        <taxon>Puccinia</taxon>
    </lineage>
</organism>
<protein>
    <recommendedName>
        <fullName evidence="4">Secreted protein</fullName>
    </recommendedName>
</protein>
<accession>A0A0L0VC25</accession>
<feature type="chain" id="PRO_5005549908" description="Secreted protein" evidence="1">
    <location>
        <begin position="21"/>
        <end position="216"/>
    </location>
</feature>
<proteinExistence type="predicted"/>
<keyword evidence="1" id="KW-0732">Signal</keyword>
<evidence type="ECO:0000313" key="3">
    <source>
        <dbReference type="Proteomes" id="UP000054564"/>
    </source>
</evidence>
<dbReference type="AlphaFoldDB" id="A0A0L0VC25"/>
<evidence type="ECO:0000313" key="2">
    <source>
        <dbReference type="EMBL" id="KNE96514.1"/>
    </source>
</evidence>
<comment type="caution">
    <text evidence="2">The sequence shown here is derived from an EMBL/GenBank/DDBJ whole genome shotgun (WGS) entry which is preliminary data.</text>
</comment>
<evidence type="ECO:0000256" key="1">
    <source>
        <dbReference type="SAM" id="SignalP"/>
    </source>
</evidence>
<dbReference type="Proteomes" id="UP000054564">
    <property type="component" value="Unassembled WGS sequence"/>
</dbReference>
<sequence>MVSHHLSWMIVACLMQACHSFDTSDPNVKCFSQKAGRADCNLAFPKILYEEASVLDIREKTVDRISGNCVVSPSPLILYQTKDVVEAGFKKLLSLCGDSSGTYTTPNAEAIKFIVRGRLPPPTIEDDAPFLKPQCISKSKKAVNLDDCAAAYSQLPVDATLRPMEDTRVAVPGLLLAAAGWLRASCGTWIREEKLKFDDELESEVRFIKNVEMNKL</sequence>
<dbReference type="EMBL" id="AJIL01000081">
    <property type="protein sequence ID" value="KNE96514.1"/>
    <property type="molecule type" value="Genomic_DNA"/>
</dbReference>
<evidence type="ECO:0008006" key="4">
    <source>
        <dbReference type="Google" id="ProtNLM"/>
    </source>
</evidence>
<feature type="signal peptide" evidence="1">
    <location>
        <begin position="1"/>
        <end position="20"/>
    </location>
</feature>